<dbReference type="AlphaFoldDB" id="A0A521CDJ9"/>
<accession>A0A521CDJ9</accession>
<dbReference type="OrthoDB" id="9836564at2"/>
<name>A0A521CDJ9_9SPHI</name>
<dbReference type="Proteomes" id="UP000320300">
    <property type="component" value="Unassembled WGS sequence"/>
</dbReference>
<evidence type="ECO:0000313" key="2">
    <source>
        <dbReference type="EMBL" id="SMO57504.1"/>
    </source>
</evidence>
<dbReference type="RefSeq" id="WP_142527649.1">
    <property type="nucleotide sequence ID" value="NZ_CBCSJO010000004.1"/>
</dbReference>
<gene>
    <name evidence="2" type="ORF">SAMN06265348_103483</name>
</gene>
<feature type="region of interest" description="Disordered" evidence="1">
    <location>
        <begin position="35"/>
        <end position="63"/>
    </location>
</feature>
<keyword evidence="3" id="KW-1185">Reference proteome</keyword>
<protein>
    <submittedName>
        <fullName evidence="2">Uncharacterized protein</fullName>
    </submittedName>
</protein>
<reference evidence="2 3" key="1">
    <citation type="submission" date="2017-05" db="EMBL/GenBank/DDBJ databases">
        <authorList>
            <person name="Varghese N."/>
            <person name="Submissions S."/>
        </authorList>
    </citation>
    <scope>NUCLEOTIDE SEQUENCE [LARGE SCALE GENOMIC DNA]</scope>
    <source>
        <strain evidence="2 3">DSM 19036</strain>
    </source>
</reference>
<evidence type="ECO:0000313" key="3">
    <source>
        <dbReference type="Proteomes" id="UP000320300"/>
    </source>
</evidence>
<sequence>MEATMLKQRESLANKAEGRARGPIILFGNISTPPWEGGGGGGGPTFPGNDPFPGGDPGSGGAGGGCGGYGDWMAGGVTEASDFISETTNNIDATHRTITYTWVPFKQVANIYRFESREIATQQLIGGSWEFTGLSHQSVTLAGISTGFTLQWVDTIAPATSVTSNVATITLNFRVRSVFYCGGFPFEWNLKFADGTIDGYAQHNFYV</sequence>
<evidence type="ECO:0000256" key="1">
    <source>
        <dbReference type="SAM" id="MobiDB-lite"/>
    </source>
</evidence>
<organism evidence="2 3">
    <name type="scientific">Pedobacter westerhofensis</name>
    <dbReference type="NCBI Taxonomy" id="425512"/>
    <lineage>
        <taxon>Bacteria</taxon>
        <taxon>Pseudomonadati</taxon>
        <taxon>Bacteroidota</taxon>
        <taxon>Sphingobacteriia</taxon>
        <taxon>Sphingobacteriales</taxon>
        <taxon>Sphingobacteriaceae</taxon>
        <taxon>Pedobacter</taxon>
    </lineage>
</organism>
<proteinExistence type="predicted"/>
<dbReference type="EMBL" id="FXTN01000003">
    <property type="protein sequence ID" value="SMO57504.1"/>
    <property type="molecule type" value="Genomic_DNA"/>
</dbReference>
<feature type="compositionally biased region" description="Gly residues" evidence="1">
    <location>
        <begin position="36"/>
        <end position="45"/>
    </location>
</feature>